<dbReference type="SUPFAM" id="SSF56935">
    <property type="entry name" value="Porins"/>
    <property type="match status" value="1"/>
</dbReference>
<dbReference type="SUPFAM" id="SSF56925">
    <property type="entry name" value="OMPA-like"/>
    <property type="match status" value="1"/>
</dbReference>
<evidence type="ECO:0008006" key="3">
    <source>
        <dbReference type="Google" id="ProtNLM"/>
    </source>
</evidence>
<dbReference type="InterPro" id="IPR011250">
    <property type="entry name" value="OMP/PagP_B-barrel"/>
</dbReference>
<sequence length="218" mass="23944">MAQTSANNPQFNYAEAGYVQFEIDDIDEVKPAGITISVAKQFDQFFVAGQYMRAVDDTNQNYGISEPGFEVDERANMELTTTRYELGAGYIWDVSHGATIDLMVAYGNLDATADVDFTAEIRYTDIDGNPILETVSDSYSESADENYFSAAARYILNVNDFVLKGSVGAERFDTDGADTEFVYCVEAGYFVTEAASVNLGYTGGADYSVVALTARYHF</sequence>
<comment type="caution">
    <text evidence="1">The sequence shown here is derived from an EMBL/GenBank/DDBJ whole genome shotgun (WGS) entry which is preliminary data.</text>
</comment>
<accession>A0ABV7K617</accession>
<protein>
    <recommendedName>
        <fullName evidence="3">Porin</fullName>
    </recommendedName>
</protein>
<gene>
    <name evidence="1" type="ORF">ACFOEW_19640</name>
</gene>
<reference evidence="2" key="1">
    <citation type="journal article" date="2019" name="Int. J. Syst. Evol. Microbiol.">
        <title>The Global Catalogue of Microorganisms (GCM) 10K type strain sequencing project: providing services to taxonomists for standard genome sequencing and annotation.</title>
        <authorList>
            <consortium name="The Broad Institute Genomics Platform"/>
            <consortium name="The Broad Institute Genome Sequencing Center for Infectious Disease"/>
            <person name="Wu L."/>
            <person name="Ma J."/>
        </authorList>
    </citation>
    <scope>NUCLEOTIDE SEQUENCE [LARGE SCALE GENOMIC DNA]</scope>
    <source>
        <strain evidence="2">KCTC 52449</strain>
    </source>
</reference>
<dbReference type="RefSeq" id="WP_123324195.1">
    <property type="nucleotide sequence ID" value="NZ_JBHRSX010000099.1"/>
</dbReference>
<organism evidence="1 2">
    <name type="scientific">Alteromonas oceani</name>
    <dbReference type="NCBI Taxonomy" id="2071609"/>
    <lineage>
        <taxon>Bacteria</taxon>
        <taxon>Pseudomonadati</taxon>
        <taxon>Pseudomonadota</taxon>
        <taxon>Gammaproteobacteria</taxon>
        <taxon>Alteromonadales</taxon>
        <taxon>Alteromonadaceae</taxon>
        <taxon>Alteromonas/Salinimonas group</taxon>
        <taxon>Alteromonas</taxon>
    </lineage>
</organism>
<dbReference type="Proteomes" id="UP001595477">
    <property type="component" value="Unassembled WGS sequence"/>
</dbReference>
<keyword evidence="2" id="KW-1185">Reference proteome</keyword>
<evidence type="ECO:0000313" key="2">
    <source>
        <dbReference type="Proteomes" id="UP001595477"/>
    </source>
</evidence>
<evidence type="ECO:0000313" key="1">
    <source>
        <dbReference type="EMBL" id="MFC3204023.1"/>
    </source>
</evidence>
<dbReference type="EMBL" id="JBHRSX010000099">
    <property type="protein sequence ID" value="MFC3204023.1"/>
    <property type="molecule type" value="Genomic_DNA"/>
</dbReference>
<proteinExistence type="predicted"/>
<name>A0ABV7K617_9ALTE</name>